<keyword evidence="3" id="KW-1185">Reference proteome</keyword>
<gene>
    <name evidence="2" type="ORF">FN846DRAFT_902337</name>
</gene>
<evidence type="ECO:0000313" key="2">
    <source>
        <dbReference type="EMBL" id="KAA8914049.1"/>
    </source>
</evidence>
<dbReference type="AlphaFoldDB" id="A0A5J5FA26"/>
<comment type="caution">
    <text evidence="2">The sequence shown here is derived from an EMBL/GenBank/DDBJ whole genome shotgun (WGS) entry which is preliminary data.</text>
</comment>
<dbReference type="EMBL" id="VXIS01000009">
    <property type="protein sequence ID" value="KAA8914049.1"/>
    <property type="molecule type" value="Genomic_DNA"/>
</dbReference>
<feature type="region of interest" description="Disordered" evidence="1">
    <location>
        <begin position="55"/>
        <end position="75"/>
    </location>
</feature>
<proteinExistence type="predicted"/>
<accession>A0A5J5FA26</accession>
<protein>
    <submittedName>
        <fullName evidence="2">Uncharacterized protein</fullName>
    </submittedName>
</protein>
<dbReference type="Proteomes" id="UP000326924">
    <property type="component" value="Unassembled WGS sequence"/>
</dbReference>
<dbReference type="InParanoid" id="A0A5J5FA26"/>
<reference evidence="2 3" key="1">
    <citation type="submission" date="2019-09" db="EMBL/GenBank/DDBJ databases">
        <title>Draft genome of the ectomycorrhizal ascomycete Sphaerosporella brunnea.</title>
        <authorList>
            <consortium name="DOE Joint Genome Institute"/>
            <person name="Benucci G.M."/>
            <person name="Marozzi G."/>
            <person name="Antonielli L."/>
            <person name="Sanchez S."/>
            <person name="Marco P."/>
            <person name="Wang X."/>
            <person name="Falini L.B."/>
            <person name="Barry K."/>
            <person name="Haridas S."/>
            <person name="Lipzen A."/>
            <person name="Labutti K."/>
            <person name="Grigoriev I.V."/>
            <person name="Murat C."/>
            <person name="Martin F."/>
            <person name="Albertini E."/>
            <person name="Donnini D."/>
            <person name="Bonito G."/>
        </authorList>
    </citation>
    <scope>NUCLEOTIDE SEQUENCE [LARGE SCALE GENOMIC DNA]</scope>
    <source>
        <strain evidence="2 3">Sb_GMNB300</strain>
    </source>
</reference>
<sequence>MHHLDDSAIELIIAATPKSDFDAQDAKPGGDSPHASHRSFVELGCWYRRRGDVEHLPTAEPAPPSPVSTAAELHRPTAGSAQLDYLHKITDVTALCSAYNMRNEGFKNTEDISQDRREEAYDGVRRWRKTAEESVRLWLDRR</sequence>
<name>A0A5J5FA26_9PEZI</name>
<evidence type="ECO:0000313" key="3">
    <source>
        <dbReference type="Proteomes" id="UP000326924"/>
    </source>
</evidence>
<evidence type="ECO:0000256" key="1">
    <source>
        <dbReference type="SAM" id="MobiDB-lite"/>
    </source>
</evidence>
<organism evidence="2 3">
    <name type="scientific">Sphaerosporella brunnea</name>
    <dbReference type="NCBI Taxonomy" id="1250544"/>
    <lineage>
        <taxon>Eukaryota</taxon>
        <taxon>Fungi</taxon>
        <taxon>Dikarya</taxon>
        <taxon>Ascomycota</taxon>
        <taxon>Pezizomycotina</taxon>
        <taxon>Pezizomycetes</taxon>
        <taxon>Pezizales</taxon>
        <taxon>Pyronemataceae</taxon>
        <taxon>Sphaerosporella</taxon>
    </lineage>
</organism>